<proteinExistence type="inferred from homology"/>
<dbReference type="AlphaFoldDB" id="A0A1G6HNP5"/>
<feature type="transmembrane region" description="Helical" evidence="6">
    <location>
        <begin position="128"/>
        <end position="148"/>
    </location>
</feature>
<name>A0A1G6HNP5_9BACT</name>
<evidence type="ECO:0000256" key="3">
    <source>
        <dbReference type="ARBA" id="ARBA00022692"/>
    </source>
</evidence>
<evidence type="ECO:0000256" key="6">
    <source>
        <dbReference type="SAM" id="Phobius"/>
    </source>
</evidence>
<dbReference type="GO" id="GO:0005886">
    <property type="term" value="C:plasma membrane"/>
    <property type="evidence" value="ECO:0007669"/>
    <property type="project" value="TreeGrafter"/>
</dbReference>
<organism evidence="7 8">
    <name type="scientific">Desulfurella multipotens</name>
    <dbReference type="NCBI Taxonomy" id="79269"/>
    <lineage>
        <taxon>Bacteria</taxon>
        <taxon>Pseudomonadati</taxon>
        <taxon>Campylobacterota</taxon>
        <taxon>Desulfurellia</taxon>
        <taxon>Desulfurellales</taxon>
        <taxon>Desulfurellaceae</taxon>
        <taxon>Desulfurella</taxon>
    </lineage>
</organism>
<dbReference type="OrthoDB" id="9791807at2"/>
<dbReference type="InterPro" id="IPR005226">
    <property type="entry name" value="UPF0014_fam"/>
</dbReference>
<protein>
    <submittedName>
        <fullName evidence="7">Putative ABC transport system permease protein</fullName>
    </submittedName>
</protein>
<keyword evidence="3 6" id="KW-0812">Transmembrane</keyword>
<feature type="transmembrane region" description="Helical" evidence="6">
    <location>
        <begin position="6"/>
        <end position="26"/>
    </location>
</feature>
<comment type="similarity">
    <text evidence="2">Belongs to the UPF0014 family.</text>
</comment>
<dbReference type="PANTHER" id="PTHR30028">
    <property type="entry name" value="UPF0014 INNER MEMBRANE PROTEIN YBBM-RELATED"/>
    <property type="match status" value="1"/>
</dbReference>
<evidence type="ECO:0000256" key="2">
    <source>
        <dbReference type="ARBA" id="ARBA00005268"/>
    </source>
</evidence>
<feature type="transmembrane region" description="Helical" evidence="6">
    <location>
        <begin position="95"/>
        <end position="116"/>
    </location>
</feature>
<evidence type="ECO:0000313" key="7">
    <source>
        <dbReference type="EMBL" id="SDB95947.1"/>
    </source>
</evidence>
<evidence type="ECO:0000256" key="5">
    <source>
        <dbReference type="ARBA" id="ARBA00023136"/>
    </source>
</evidence>
<feature type="transmembrane region" description="Helical" evidence="6">
    <location>
        <begin position="62"/>
        <end position="83"/>
    </location>
</feature>
<accession>A0A1G6HNP5</accession>
<sequence>MQSQVETISLVQLIISYFMLFVAFFVNYTENLKLTKDIIYSFVRMSVQLLLIGYILKFIFQINNAFVILIYYAIMVLFAANIVKERTKVKFAHANIIIFGAIFIAGFVVTLFMSFVSIGLKNPFEARYFIPLAGMIVGNSMNSTTIAIERFFSEIHQNKQYIEELLSLGATAREATIEFKQRAFRSSLMPQLASVSAMGIVSLPGMMTGQILSGVNPIEAVKYQMIILIAINTAICLSVYILLSFEQKKFFNSFTQLNI</sequence>
<dbReference type="EMBL" id="FMYU01000001">
    <property type="protein sequence ID" value="SDB95947.1"/>
    <property type="molecule type" value="Genomic_DNA"/>
</dbReference>
<keyword evidence="5 6" id="KW-0472">Membrane</keyword>
<dbReference type="Proteomes" id="UP000199411">
    <property type="component" value="Unassembled WGS sequence"/>
</dbReference>
<evidence type="ECO:0000256" key="1">
    <source>
        <dbReference type="ARBA" id="ARBA00004141"/>
    </source>
</evidence>
<comment type="subcellular location">
    <subcellularLocation>
        <location evidence="1">Membrane</location>
        <topology evidence="1">Multi-pass membrane protein</topology>
    </subcellularLocation>
</comment>
<keyword evidence="8" id="KW-1185">Reference proteome</keyword>
<keyword evidence="4 6" id="KW-1133">Transmembrane helix</keyword>
<dbReference type="Pfam" id="PF03649">
    <property type="entry name" value="UPF0014"/>
    <property type="match status" value="1"/>
</dbReference>
<feature type="transmembrane region" description="Helical" evidence="6">
    <location>
        <begin position="38"/>
        <end position="56"/>
    </location>
</feature>
<evidence type="ECO:0000313" key="8">
    <source>
        <dbReference type="Proteomes" id="UP000199411"/>
    </source>
</evidence>
<dbReference type="RefSeq" id="WP_092127330.1">
    <property type="nucleotide sequence ID" value="NZ_FMYU01000001.1"/>
</dbReference>
<gene>
    <name evidence="7" type="ORF">SAMN05660835_00054</name>
</gene>
<feature type="transmembrane region" description="Helical" evidence="6">
    <location>
        <begin position="192"/>
        <end position="211"/>
    </location>
</feature>
<dbReference type="PANTHER" id="PTHR30028:SF0">
    <property type="entry name" value="PROTEIN ALUMINUM SENSITIVE 3"/>
    <property type="match status" value="1"/>
</dbReference>
<reference evidence="8" key="1">
    <citation type="submission" date="2016-10" db="EMBL/GenBank/DDBJ databases">
        <authorList>
            <person name="Varghese N."/>
            <person name="Submissions S."/>
        </authorList>
    </citation>
    <scope>NUCLEOTIDE SEQUENCE [LARGE SCALE GENOMIC DNA]</scope>
    <source>
        <strain evidence="8">DSM 8415</strain>
    </source>
</reference>
<evidence type="ECO:0000256" key="4">
    <source>
        <dbReference type="ARBA" id="ARBA00022989"/>
    </source>
</evidence>
<feature type="transmembrane region" description="Helical" evidence="6">
    <location>
        <begin position="223"/>
        <end position="243"/>
    </location>
</feature>